<evidence type="ECO:0000313" key="3">
    <source>
        <dbReference type="Proteomes" id="UP000626109"/>
    </source>
</evidence>
<proteinExistence type="predicted"/>
<sequence>MVGLVTLSDHPDKAWLHSTFNVCLAAQAFMKAEGKYTALGIDLTARVQKDASNVVLDGVVRAFKAFRMAMNAMTAAELPEWSSEYSLTKLHDIYLPFMDSTVIFHAVELKSSFLKNHIHDMMEAYSEKTMGYENENSWKKDLPPGVTLDAVVAQAAVTIRGLPGKSIAQGCALLDQAGCVKNNNNNNNNNNSNNNMNNNTYKHQLQRQQ</sequence>
<feature type="compositionally biased region" description="Low complexity" evidence="1">
    <location>
        <begin position="183"/>
        <end position="199"/>
    </location>
</feature>
<accession>A0A813I9C2</accession>
<organism evidence="2 3">
    <name type="scientific">Polarella glacialis</name>
    <name type="common">Dinoflagellate</name>
    <dbReference type="NCBI Taxonomy" id="89957"/>
    <lineage>
        <taxon>Eukaryota</taxon>
        <taxon>Sar</taxon>
        <taxon>Alveolata</taxon>
        <taxon>Dinophyceae</taxon>
        <taxon>Suessiales</taxon>
        <taxon>Suessiaceae</taxon>
        <taxon>Polarella</taxon>
    </lineage>
</organism>
<reference evidence="2" key="1">
    <citation type="submission" date="2021-02" db="EMBL/GenBank/DDBJ databases">
        <authorList>
            <person name="Dougan E. K."/>
            <person name="Rhodes N."/>
            <person name="Thang M."/>
            <person name="Chan C."/>
        </authorList>
    </citation>
    <scope>NUCLEOTIDE SEQUENCE</scope>
</reference>
<evidence type="ECO:0000256" key="1">
    <source>
        <dbReference type="SAM" id="MobiDB-lite"/>
    </source>
</evidence>
<feature type="region of interest" description="Disordered" evidence="1">
    <location>
        <begin position="183"/>
        <end position="209"/>
    </location>
</feature>
<dbReference type="EMBL" id="CAJNNW010004918">
    <property type="protein sequence ID" value="CAE8646911.1"/>
    <property type="molecule type" value="Genomic_DNA"/>
</dbReference>
<evidence type="ECO:0000313" key="2">
    <source>
        <dbReference type="EMBL" id="CAE8646911.1"/>
    </source>
</evidence>
<protein>
    <submittedName>
        <fullName evidence="2">Uncharacterized protein</fullName>
    </submittedName>
</protein>
<comment type="caution">
    <text evidence="2">The sequence shown here is derived from an EMBL/GenBank/DDBJ whole genome shotgun (WGS) entry which is preliminary data.</text>
</comment>
<feature type="compositionally biased region" description="Polar residues" evidence="1">
    <location>
        <begin position="200"/>
        <end position="209"/>
    </location>
</feature>
<dbReference type="AlphaFoldDB" id="A0A813I9C2"/>
<name>A0A813I9C2_POLGL</name>
<gene>
    <name evidence="2" type="ORF">PGLA2088_LOCUS5227</name>
</gene>
<dbReference type="Proteomes" id="UP000626109">
    <property type="component" value="Unassembled WGS sequence"/>
</dbReference>